<feature type="transmembrane region" description="Helical" evidence="6">
    <location>
        <begin position="174"/>
        <end position="196"/>
    </location>
</feature>
<dbReference type="InterPro" id="IPR050746">
    <property type="entry name" value="DAACS"/>
</dbReference>
<dbReference type="PANTHER" id="PTHR11958:SF63">
    <property type="entry name" value="AMINO ACID TRANSPORTER"/>
    <property type="match status" value="1"/>
</dbReference>
<evidence type="ECO:0000313" key="8">
    <source>
        <dbReference type="Proteomes" id="UP000694388"/>
    </source>
</evidence>
<feature type="transmembrane region" description="Helical" evidence="6">
    <location>
        <begin position="21"/>
        <end position="41"/>
    </location>
</feature>
<name>A0A8C4R9P7_EPTBU</name>
<dbReference type="OMA" id="PARVFKH"/>
<accession>A0A8C4R9P7</accession>
<dbReference type="InterPro" id="IPR036458">
    <property type="entry name" value="Na:dicarbo_symporter_sf"/>
</dbReference>
<keyword evidence="4 6" id="KW-1133">Transmembrane helix</keyword>
<evidence type="ECO:0000256" key="6">
    <source>
        <dbReference type="RuleBase" id="RU361216"/>
    </source>
</evidence>
<organism evidence="7 8">
    <name type="scientific">Eptatretus burgeri</name>
    <name type="common">Inshore hagfish</name>
    <dbReference type="NCBI Taxonomy" id="7764"/>
    <lineage>
        <taxon>Eukaryota</taxon>
        <taxon>Metazoa</taxon>
        <taxon>Chordata</taxon>
        <taxon>Craniata</taxon>
        <taxon>Vertebrata</taxon>
        <taxon>Cyclostomata</taxon>
        <taxon>Myxini</taxon>
        <taxon>Myxiniformes</taxon>
        <taxon>Myxinidae</taxon>
        <taxon>Eptatretinae</taxon>
        <taxon>Eptatretus</taxon>
    </lineage>
</organism>
<dbReference type="AlphaFoldDB" id="A0A8C4R9P7"/>
<dbReference type="SUPFAM" id="SSF118215">
    <property type="entry name" value="Proton glutamate symport protein"/>
    <property type="match status" value="1"/>
</dbReference>
<feature type="transmembrane region" description="Helical" evidence="6">
    <location>
        <begin position="133"/>
        <end position="154"/>
    </location>
</feature>
<dbReference type="GO" id="GO:0015501">
    <property type="term" value="F:glutamate:sodium symporter activity"/>
    <property type="evidence" value="ECO:0007669"/>
    <property type="project" value="TreeGrafter"/>
</dbReference>
<feature type="transmembrane region" description="Helical" evidence="6">
    <location>
        <begin position="62"/>
        <end position="83"/>
    </location>
</feature>
<comment type="subcellular location">
    <subcellularLocation>
        <location evidence="1 6">Membrane</location>
        <topology evidence="1 6">Multi-pass membrane protein</topology>
    </subcellularLocation>
</comment>
<feature type="transmembrane region" description="Helical" evidence="6">
    <location>
        <begin position="208"/>
        <end position="236"/>
    </location>
</feature>
<keyword evidence="5 6" id="KW-0472">Membrane</keyword>
<evidence type="ECO:0000256" key="5">
    <source>
        <dbReference type="ARBA" id="ARBA00023136"/>
    </source>
</evidence>
<evidence type="ECO:0000256" key="2">
    <source>
        <dbReference type="ARBA" id="ARBA00022448"/>
    </source>
</evidence>
<dbReference type="GO" id="GO:0005886">
    <property type="term" value="C:plasma membrane"/>
    <property type="evidence" value="ECO:0007669"/>
    <property type="project" value="TreeGrafter"/>
</dbReference>
<dbReference type="GeneTree" id="ENSGT00940000159485"/>
<reference evidence="7" key="1">
    <citation type="submission" date="2025-08" db="UniProtKB">
        <authorList>
            <consortium name="Ensembl"/>
        </authorList>
    </citation>
    <scope>IDENTIFICATION</scope>
</reference>
<keyword evidence="3 6" id="KW-0812">Transmembrane</keyword>
<keyword evidence="2 6" id="KW-0813">Transport</keyword>
<proteinExistence type="inferred from homology"/>
<dbReference type="Ensembl" id="ENSEBUT00000028046.1">
    <property type="protein sequence ID" value="ENSEBUP00000027470.1"/>
    <property type="gene ID" value="ENSEBUG00000016835.1"/>
</dbReference>
<dbReference type="GO" id="GO:0015175">
    <property type="term" value="F:neutral L-amino acid transmembrane transporter activity"/>
    <property type="evidence" value="ECO:0007669"/>
    <property type="project" value="TreeGrafter"/>
</dbReference>
<keyword evidence="6" id="KW-0769">Symport</keyword>
<dbReference type="Proteomes" id="UP000694388">
    <property type="component" value="Unplaced"/>
</dbReference>
<comment type="similarity">
    <text evidence="6">Belongs to the dicarboxylate/amino acid:cation symporter (DAACS) (TC 2.A.23) family.</text>
</comment>
<sequence>FPSNLVAAAFMSVPIGSDVDGMNILGLITYAIAFGIALRMLGTMGDELIRFFDVFNEGTMVIVSWVMWYAPFGIAFLVAGKIVDMEDPVLLATNLGKYIICCLLGHVIHGGLVLPLIYFLVTRKNPYRFLMGIITPLTTAFGTASSSATLPLMIKHVEEVNGVDKTISRFILPIGATVNMDGAALFQTVATVFIAYLNDVTLNIGQIFTILVTATASSVGAAGIPAGGVLTLAIILEATGLPTKDISLILAVDWLIDRSCTVVNVEGDAFGAGILDELNKRYSKKPALVVEHELQEVNTYEDPKSSLDTESSLLPSS</sequence>
<dbReference type="InterPro" id="IPR001991">
    <property type="entry name" value="Na-dicarboxylate_symporter"/>
</dbReference>
<dbReference type="Gene3D" id="1.10.3860.10">
    <property type="entry name" value="Sodium:dicarboxylate symporter"/>
    <property type="match status" value="1"/>
</dbReference>
<protein>
    <recommendedName>
        <fullName evidence="6">Amino acid transporter</fullName>
    </recommendedName>
</protein>
<dbReference type="GO" id="GO:0005313">
    <property type="term" value="F:L-glutamate transmembrane transporter activity"/>
    <property type="evidence" value="ECO:0007669"/>
    <property type="project" value="TreeGrafter"/>
</dbReference>
<dbReference type="PRINTS" id="PR00173">
    <property type="entry name" value="EDTRNSPORT"/>
</dbReference>
<feature type="transmembrane region" description="Helical" evidence="6">
    <location>
        <begin position="95"/>
        <end position="121"/>
    </location>
</feature>
<dbReference type="Pfam" id="PF00375">
    <property type="entry name" value="SDF"/>
    <property type="match status" value="1"/>
</dbReference>
<evidence type="ECO:0000256" key="1">
    <source>
        <dbReference type="ARBA" id="ARBA00004141"/>
    </source>
</evidence>
<evidence type="ECO:0000256" key="3">
    <source>
        <dbReference type="ARBA" id="ARBA00022692"/>
    </source>
</evidence>
<dbReference type="PANTHER" id="PTHR11958">
    <property type="entry name" value="SODIUM/DICARBOXYLATE SYMPORTER-RELATED"/>
    <property type="match status" value="1"/>
</dbReference>
<evidence type="ECO:0000313" key="7">
    <source>
        <dbReference type="Ensembl" id="ENSEBUP00000027470.1"/>
    </source>
</evidence>
<keyword evidence="8" id="KW-1185">Reference proteome</keyword>
<evidence type="ECO:0000256" key="4">
    <source>
        <dbReference type="ARBA" id="ARBA00022989"/>
    </source>
</evidence>
<reference evidence="7" key="2">
    <citation type="submission" date="2025-09" db="UniProtKB">
        <authorList>
            <consortium name="Ensembl"/>
        </authorList>
    </citation>
    <scope>IDENTIFICATION</scope>
</reference>